<keyword evidence="3" id="KW-1185">Reference proteome</keyword>
<dbReference type="InterPro" id="IPR036628">
    <property type="entry name" value="Clp_N_dom_sf"/>
</dbReference>
<sequence length="127" mass="14428">MTRRVVRHAEEEKSLLGHQAVEPAHLLLALLTLGWDLFRLDHFDQDREEVRRRVLQTLSESAESSSDARMEQPTAEEGQRAVGRLFTRGSSMPVKGRGSQAFETLTEGLVERQDVYTGFDHGLLLLR</sequence>
<gene>
    <name evidence="2" type="ORF">AK812_SmicGene23370</name>
</gene>
<evidence type="ECO:0000313" key="2">
    <source>
        <dbReference type="EMBL" id="OLP94602.1"/>
    </source>
</evidence>
<dbReference type="EMBL" id="LSRX01000536">
    <property type="protein sequence ID" value="OLP94602.1"/>
    <property type="molecule type" value="Genomic_DNA"/>
</dbReference>
<reference evidence="2 3" key="1">
    <citation type="submission" date="2016-02" db="EMBL/GenBank/DDBJ databases">
        <title>Genome analysis of coral dinoflagellate symbionts highlights evolutionary adaptations to a symbiotic lifestyle.</title>
        <authorList>
            <person name="Aranda M."/>
            <person name="Li Y."/>
            <person name="Liew Y.J."/>
            <person name="Baumgarten S."/>
            <person name="Simakov O."/>
            <person name="Wilson M."/>
            <person name="Piel J."/>
            <person name="Ashoor H."/>
            <person name="Bougouffa S."/>
            <person name="Bajic V.B."/>
            <person name="Ryu T."/>
            <person name="Ravasi T."/>
            <person name="Bayer T."/>
            <person name="Micklem G."/>
            <person name="Kim H."/>
            <person name="Bhak J."/>
            <person name="Lajeunesse T.C."/>
            <person name="Voolstra C.R."/>
        </authorList>
    </citation>
    <scope>NUCLEOTIDE SEQUENCE [LARGE SCALE GENOMIC DNA]</scope>
    <source>
        <strain evidence="2 3">CCMP2467</strain>
    </source>
</reference>
<protein>
    <submittedName>
        <fullName evidence="2">Uncharacterized protein</fullName>
    </submittedName>
</protein>
<dbReference type="Gene3D" id="1.10.1780.10">
    <property type="entry name" value="Clp, N-terminal domain"/>
    <property type="match status" value="1"/>
</dbReference>
<feature type="region of interest" description="Disordered" evidence="1">
    <location>
        <begin position="58"/>
        <end position="80"/>
    </location>
</feature>
<accession>A0A1Q9DHE3</accession>
<evidence type="ECO:0000256" key="1">
    <source>
        <dbReference type="SAM" id="MobiDB-lite"/>
    </source>
</evidence>
<dbReference type="Proteomes" id="UP000186817">
    <property type="component" value="Unassembled WGS sequence"/>
</dbReference>
<evidence type="ECO:0000313" key="3">
    <source>
        <dbReference type="Proteomes" id="UP000186817"/>
    </source>
</evidence>
<organism evidence="2 3">
    <name type="scientific">Symbiodinium microadriaticum</name>
    <name type="common">Dinoflagellate</name>
    <name type="synonym">Zooxanthella microadriatica</name>
    <dbReference type="NCBI Taxonomy" id="2951"/>
    <lineage>
        <taxon>Eukaryota</taxon>
        <taxon>Sar</taxon>
        <taxon>Alveolata</taxon>
        <taxon>Dinophyceae</taxon>
        <taxon>Suessiales</taxon>
        <taxon>Symbiodiniaceae</taxon>
        <taxon>Symbiodinium</taxon>
    </lineage>
</organism>
<comment type="caution">
    <text evidence="2">The sequence shown here is derived from an EMBL/GenBank/DDBJ whole genome shotgun (WGS) entry which is preliminary data.</text>
</comment>
<name>A0A1Q9DHE3_SYMMI</name>
<proteinExistence type="predicted"/>
<feature type="compositionally biased region" description="Polar residues" evidence="1">
    <location>
        <begin position="58"/>
        <end position="67"/>
    </location>
</feature>
<dbReference type="AlphaFoldDB" id="A0A1Q9DHE3"/>